<name>D1C0T5_XYLCX</name>
<feature type="chain" id="PRO_5039548013" description="GmrSD restriction endonucleases C-terminal domain-containing protein" evidence="1">
    <location>
        <begin position="25"/>
        <end position="249"/>
    </location>
</feature>
<dbReference type="PANTHER" id="PTHR24094">
    <property type="entry name" value="SECRETED PROTEIN"/>
    <property type="match status" value="1"/>
</dbReference>
<dbReference type="EMBL" id="CP001822">
    <property type="protein sequence ID" value="ACZ32401.1"/>
    <property type="molecule type" value="Genomic_DNA"/>
</dbReference>
<gene>
    <name evidence="3" type="ORF">Xcel_3402</name>
</gene>
<accession>D1C0T5</accession>
<organism evidence="3 4">
    <name type="scientific">Xylanimonas cellulosilytica (strain DSM 15894 / JCM 12276 / CECT 5975 / KCTC 9989 / LMG 20990 / NBRC 107835 / XIL07)</name>
    <dbReference type="NCBI Taxonomy" id="446471"/>
    <lineage>
        <taxon>Bacteria</taxon>
        <taxon>Bacillati</taxon>
        <taxon>Actinomycetota</taxon>
        <taxon>Actinomycetes</taxon>
        <taxon>Micrococcales</taxon>
        <taxon>Promicromonosporaceae</taxon>
        <taxon>Xylanimonas</taxon>
    </lineage>
</organism>
<sequence length="249" mass="26405">MADRRGRGLALVAVAALAVWVATTHPGAVDDAVAWAEQVASSIRPAAARPISDPGDATGGADVVDVAAARALLDGLPVKGRAPKTGYDRDQFGQAWADVDRNGCDTRNDILGRDMVDETFKPGTHDCVVLTGVLSDPYTGETIDFRRGQDTSAAVQIDHRVPLSNAWQTGAQQWDAATRERFANDPANLAAVDGPTNSAKGDGDAATWLPPNTSYRCAYVAAQLQVKAKYGLWVTAPEHDAIARILDRC</sequence>
<reference evidence="3 4" key="1">
    <citation type="journal article" date="2010" name="Stand. Genomic Sci.">
        <title>Complete genome sequence of Xylanimonas cellulosilytica type strain (XIL07).</title>
        <authorList>
            <person name="Foster B."/>
            <person name="Pukall R."/>
            <person name="Abt B."/>
            <person name="Nolan M."/>
            <person name="Glavina Del Rio T."/>
            <person name="Chen F."/>
            <person name="Lucas S."/>
            <person name="Tice H."/>
            <person name="Pitluck S."/>
            <person name="Cheng J.-F."/>
            <person name="Chertkov O."/>
            <person name="Brettin T."/>
            <person name="Han C."/>
            <person name="Detter J.C."/>
            <person name="Bruce D."/>
            <person name="Goodwin L."/>
            <person name="Ivanova N."/>
            <person name="Mavromatis K."/>
            <person name="Pati A."/>
            <person name="Mikhailova N."/>
            <person name="Chen A."/>
            <person name="Palaniappan K."/>
            <person name="Land M."/>
            <person name="Hauser L."/>
            <person name="Chang Y.-J."/>
            <person name="Jeffries C.D."/>
            <person name="Chain P."/>
            <person name="Rohde M."/>
            <person name="Goeker M."/>
            <person name="Bristow J."/>
            <person name="Eisen J.A."/>
            <person name="Markowitz V."/>
            <person name="Hugenholtz P."/>
            <person name="Kyrpides N.C."/>
            <person name="Klenk H.-P."/>
            <person name="Lapidus A."/>
        </authorList>
    </citation>
    <scope>NUCLEOTIDE SEQUENCE [LARGE SCALE GENOMIC DNA]</scope>
    <source>
        <strain evidence="4">DSM 15894 / CECT 5975 / LMG 20990 / XIL07</strain>
        <plasmid evidence="4">Plasmid pXCEL01</plasmid>
    </source>
</reference>
<protein>
    <recommendedName>
        <fullName evidence="2">GmrSD restriction endonucleases C-terminal domain-containing protein</fullName>
    </recommendedName>
</protein>
<evidence type="ECO:0000259" key="2">
    <source>
        <dbReference type="Pfam" id="PF07510"/>
    </source>
</evidence>
<dbReference type="eggNOG" id="COG2356">
    <property type="taxonomic scope" value="Bacteria"/>
</dbReference>
<keyword evidence="1" id="KW-0732">Signal</keyword>
<dbReference type="InterPro" id="IPR011089">
    <property type="entry name" value="GmrSD_C"/>
</dbReference>
<dbReference type="PANTHER" id="PTHR24094:SF15">
    <property type="entry name" value="AMP-DEPENDENT SYNTHETASE_LIGASE DOMAIN-CONTAINING PROTEIN-RELATED"/>
    <property type="match status" value="1"/>
</dbReference>
<geneLocation type="plasmid" evidence="3 4">
    <name>pXCEL01</name>
</geneLocation>
<dbReference type="Proteomes" id="UP000002255">
    <property type="component" value="Plasmid pXCEL01"/>
</dbReference>
<feature type="domain" description="GmrSD restriction endonucleases C-terminal" evidence="2">
    <location>
        <begin position="105"/>
        <end position="244"/>
    </location>
</feature>
<dbReference type="KEGG" id="xce:Xcel_3402"/>
<proteinExistence type="predicted"/>
<dbReference type="HOGENOM" id="CLU_043034_1_0_11"/>
<evidence type="ECO:0000313" key="3">
    <source>
        <dbReference type="EMBL" id="ACZ32401.1"/>
    </source>
</evidence>
<dbReference type="AlphaFoldDB" id="D1C0T5"/>
<keyword evidence="3" id="KW-0614">Plasmid</keyword>
<evidence type="ECO:0000313" key="4">
    <source>
        <dbReference type="Proteomes" id="UP000002255"/>
    </source>
</evidence>
<dbReference type="Pfam" id="PF07510">
    <property type="entry name" value="GmrSD_C"/>
    <property type="match status" value="1"/>
</dbReference>
<feature type="signal peptide" evidence="1">
    <location>
        <begin position="1"/>
        <end position="24"/>
    </location>
</feature>
<evidence type="ECO:0000256" key="1">
    <source>
        <dbReference type="SAM" id="SignalP"/>
    </source>
</evidence>
<keyword evidence="4" id="KW-1185">Reference proteome</keyword>